<keyword evidence="3" id="KW-1185">Reference proteome</keyword>
<reference evidence="2" key="1">
    <citation type="submission" date="2023-03" db="EMBL/GenBank/DDBJ databases">
        <title>Massive genome expansion in bonnet fungi (Mycena s.s.) driven by repeated elements and novel gene families across ecological guilds.</title>
        <authorList>
            <consortium name="Lawrence Berkeley National Laboratory"/>
            <person name="Harder C.B."/>
            <person name="Miyauchi S."/>
            <person name="Viragh M."/>
            <person name="Kuo A."/>
            <person name="Thoen E."/>
            <person name="Andreopoulos B."/>
            <person name="Lu D."/>
            <person name="Skrede I."/>
            <person name="Drula E."/>
            <person name="Henrissat B."/>
            <person name="Morin E."/>
            <person name="Kohler A."/>
            <person name="Barry K."/>
            <person name="LaButti K."/>
            <person name="Morin E."/>
            <person name="Salamov A."/>
            <person name="Lipzen A."/>
            <person name="Mereny Z."/>
            <person name="Hegedus B."/>
            <person name="Baldrian P."/>
            <person name="Stursova M."/>
            <person name="Weitz H."/>
            <person name="Taylor A."/>
            <person name="Grigoriev I.V."/>
            <person name="Nagy L.G."/>
            <person name="Martin F."/>
            <person name="Kauserud H."/>
        </authorList>
    </citation>
    <scope>NUCLEOTIDE SEQUENCE</scope>
    <source>
        <strain evidence="2">CBHHK002</strain>
    </source>
</reference>
<proteinExistence type="predicted"/>
<dbReference type="PANTHER" id="PTHR43861">
    <property type="entry name" value="TRANS-ACONITATE 2-METHYLTRANSFERASE-RELATED"/>
    <property type="match status" value="1"/>
</dbReference>
<organism evidence="2 3">
    <name type="scientific">Mycena albidolilacea</name>
    <dbReference type="NCBI Taxonomy" id="1033008"/>
    <lineage>
        <taxon>Eukaryota</taxon>
        <taxon>Fungi</taxon>
        <taxon>Dikarya</taxon>
        <taxon>Basidiomycota</taxon>
        <taxon>Agaricomycotina</taxon>
        <taxon>Agaricomycetes</taxon>
        <taxon>Agaricomycetidae</taxon>
        <taxon>Agaricales</taxon>
        <taxon>Marasmiineae</taxon>
        <taxon>Mycenaceae</taxon>
        <taxon>Mycena</taxon>
    </lineage>
</organism>
<dbReference type="CDD" id="cd02440">
    <property type="entry name" value="AdoMet_MTases"/>
    <property type="match status" value="1"/>
</dbReference>
<dbReference type="GO" id="GO:0008168">
    <property type="term" value="F:methyltransferase activity"/>
    <property type="evidence" value="ECO:0007669"/>
    <property type="project" value="UniProtKB-KW"/>
</dbReference>
<dbReference type="GO" id="GO:0032259">
    <property type="term" value="P:methylation"/>
    <property type="evidence" value="ECO:0007669"/>
    <property type="project" value="UniProtKB-KW"/>
</dbReference>
<evidence type="ECO:0000313" key="2">
    <source>
        <dbReference type="EMBL" id="KAJ7321715.1"/>
    </source>
</evidence>
<dbReference type="EMBL" id="JARIHO010000050">
    <property type="protein sequence ID" value="KAJ7321715.1"/>
    <property type="molecule type" value="Genomic_DNA"/>
</dbReference>
<dbReference type="Pfam" id="PF13489">
    <property type="entry name" value="Methyltransf_23"/>
    <property type="match status" value="1"/>
</dbReference>
<dbReference type="Proteomes" id="UP001218218">
    <property type="component" value="Unassembled WGS sequence"/>
</dbReference>
<protein>
    <submittedName>
        <fullName evidence="2">S-adenosyl-L-methionine-dependent methyltransferase</fullName>
    </submittedName>
</protein>
<dbReference type="SUPFAM" id="SSF53335">
    <property type="entry name" value="S-adenosyl-L-methionine-dependent methyltransferases"/>
    <property type="match status" value="1"/>
</dbReference>
<dbReference type="Gene3D" id="3.40.50.150">
    <property type="entry name" value="Vaccinia Virus protein VP39"/>
    <property type="match status" value="1"/>
</dbReference>
<keyword evidence="2" id="KW-0489">Methyltransferase</keyword>
<feature type="compositionally biased region" description="Basic and acidic residues" evidence="1">
    <location>
        <begin position="1"/>
        <end position="12"/>
    </location>
</feature>
<dbReference type="InterPro" id="IPR029063">
    <property type="entry name" value="SAM-dependent_MTases_sf"/>
</dbReference>
<name>A0AAD7EGM9_9AGAR</name>
<keyword evidence="2" id="KW-0808">Transferase</keyword>
<evidence type="ECO:0000313" key="3">
    <source>
        <dbReference type="Proteomes" id="UP001218218"/>
    </source>
</evidence>
<comment type="caution">
    <text evidence="2">The sequence shown here is derived from an EMBL/GenBank/DDBJ whole genome shotgun (WGS) entry which is preliminary data.</text>
</comment>
<dbReference type="AlphaFoldDB" id="A0AAD7EGM9"/>
<gene>
    <name evidence="2" type="ORF">DFH08DRAFT_970078</name>
</gene>
<sequence>MVGSVKDTDESPYHVGTAAGSEEEIGRLDEMSAAFTRYLDGQLCPAPLNELRPRKILDLGCGTGAWAIQAAIQFPDAEVLAVDTVPLPDRAFPPNVRFEWVDLEEESMNLEPAAFDIVYSRQVLVHLSSADDVVHRFAQLVKPGGILILADVDFGSMFETGGEGTRRFLSHFMEVWNVRGADLEFGRKIADSMRSSGLFPAGVNVHRILMPLSGTGADDATDELGIALRKSWLKAANSIGKTLKGHGFTELLVKDQEDELNQKDCKTVWNMYFCWGQRGSG</sequence>
<feature type="region of interest" description="Disordered" evidence="1">
    <location>
        <begin position="1"/>
        <end position="21"/>
    </location>
</feature>
<accession>A0AAD7EGM9</accession>
<evidence type="ECO:0000256" key="1">
    <source>
        <dbReference type="SAM" id="MobiDB-lite"/>
    </source>
</evidence>